<sequence>MKKLIVLAVLLAAVAMAQKPAEKAATKLAEVATPTNVTVDSFIRCMAATGKEKTCRELAEREAKRSEKVANETADATKNNWPKPPAIYGGWGYGGGWGSGYGYNGYGHYQPQPGMVRVTGTDSYGNANVTFYTGH</sequence>
<protein>
    <submittedName>
        <fullName evidence="3">Uncharacterized protein</fullName>
    </submittedName>
</protein>
<proteinExistence type="predicted"/>
<comment type="caution">
    <text evidence="3">The sequence shown here is derived from an EMBL/GenBank/DDBJ whole genome shotgun (WGS) entry which is preliminary data.</text>
</comment>
<feature type="region of interest" description="Disordered" evidence="1">
    <location>
        <begin position="58"/>
        <end position="81"/>
    </location>
</feature>
<evidence type="ECO:0000256" key="2">
    <source>
        <dbReference type="SAM" id="SignalP"/>
    </source>
</evidence>
<accession>A0A1F6V9D5</accession>
<feature type="signal peptide" evidence="2">
    <location>
        <begin position="1"/>
        <end position="17"/>
    </location>
</feature>
<evidence type="ECO:0000256" key="1">
    <source>
        <dbReference type="SAM" id="MobiDB-lite"/>
    </source>
</evidence>
<dbReference type="AlphaFoldDB" id="A0A1F6V9D5"/>
<dbReference type="EMBL" id="MFTP01000002">
    <property type="protein sequence ID" value="OGI66283.1"/>
    <property type="molecule type" value="Genomic_DNA"/>
</dbReference>
<reference evidence="3 4" key="1">
    <citation type="journal article" date="2016" name="Nat. Commun.">
        <title>Thousands of microbial genomes shed light on interconnected biogeochemical processes in an aquifer system.</title>
        <authorList>
            <person name="Anantharaman K."/>
            <person name="Brown C.T."/>
            <person name="Hug L.A."/>
            <person name="Sharon I."/>
            <person name="Castelle C.J."/>
            <person name="Probst A.J."/>
            <person name="Thomas B.C."/>
            <person name="Singh A."/>
            <person name="Wilkins M.J."/>
            <person name="Karaoz U."/>
            <person name="Brodie E.L."/>
            <person name="Williams K.H."/>
            <person name="Hubbard S.S."/>
            <person name="Banfield J.F."/>
        </authorList>
    </citation>
    <scope>NUCLEOTIDE SEQUENCE [LARGE SCALE GENOMIC DNA]</scope>
</reference>
<name>A0A1F6V9D5_9BACT</name>
<evidence type="ECO:0000313" key="3">
    <source>
        <dbReference type="EMBL" id="OGI66283.1"/>
    </source>
</evidence>
<evidence type="ECO:0000313" key="4">
    <source>
        <dbReference type="Proteomes" id="UP000177370"/>
    </source>
</evidence>
<dbReference type="Proteomes" id="UP000177370">
    <property type="component" value="Unassembled WGS sequence"/>
</dbReference>
<organism evidence="3 4">
    <name type="scientific">Candidatus Nomurabacteria bacterium RIFCSPHIGHO2_01_FULL_40_24b</name>
    <dbReference type="NCBI Taxonomy" id="1801739"/>
    <lineage>
        <taxon>Bacteria</taxon>
        <taxon>Candidatus Nomuraibacteriota</taxon>
    </lineage>
</organism>
<keyword evidence="2" id="KW-0732">Signal</keyword>
<feature type="chain" id="PRO_5009527175" evidence="2">
    <location>
        <begin position="18"/>
        <end position="135"/>
    </location>
</feature>
<gene>
    <name evidence="3" type="ORF">A2647_00825</name>
</gene>
<feature type="compositionally biased region" description="Basic and acidic residues" evidence="1">
    <location>
        <begin position="58"/>
        <end position="70"/>
    </location>
</feature>